<evidence type="ECO:0000256" key="4">
    <source>
        <dbReference type="ARBA" id="ARBA00035265"/>
    </source>
</evidence>
<dbReference type="HAMAP" id="MF_00373">
    <property type="entry name" value="Ribosomal_bL28"/>
    <property type="match status" value="1"/>
</dbReference>
<evidence type="ECO:0000313" key="8">
    <source>
        <dbReference type="Proteomes" id="UP000799438"/>
    </source>
</evidence>
<dbReference type="OrthoDB" id="361870at2759"/>
<dbReference type="PANTHER" id="PTHR13528:SF2">
    <property type="entry name" value="LARGE RIBOSOMAL SUBUNIT PROTEIN BL28M"/>
    <property type="match status" value="1"/>
</dbReference>
<organism evidence="7 8">
    <name type="scientific">Aplosporella prunicola CBS 121167</name>
    <dbReference type="NCBI Taxonomy" id="1176127"/>
    <lineage>
        <taxon>Eukaryota</taxon>
        <taxon>Fungi</taxon>
        <taxon>Dikarya</taxon>
        <taxon>Ascomycota</taxon>
        <taxon>Pezizomycotina</taxon>
        <taxon>Dothideomycetes</taxon>
        <taxon>Dothideomycetes incertae sedis</taxon>
        <taxon>Botryosphaeriales</taxon>
        <taxon>Aplosporellaceae</taxon>
        <taxon>Aplosporella</taxon>
    </lineage>
</organism>
<sequence>MALRLARPSFMAQQARTFTSSAALSAKSANAKLRDEHANVPIYPYGPNRWYKQSNHGLYGGARIQFGNNVSDKTELKTRRRWHPNIQHKRLYSKALNRFVRVRLSTRVLRTIDKVGGIDEYLLGEKTARIRDLGMGGWLLRWRLFQTDHVKRRFAKQRAELGLPATTLAEELMGMRGQMVTEQQLAQEIASYDQQLDKEDAVAVSEDEAEAIVTGAEVQELEKAKDTA</sequence>
<dbReference type="FunFam" id="2.30.170.40:FF:000003">
    <property type="entry name" value="54S ribosomal protein L24"/>
    <property type="match status" value="1"/>
</dbReference>
<dbReference type="GO" id="GO:0005762">
    <property type="term" value="C:mitochondrial large ribosomal subunit"/>
    <property type="evidence" value="ECO:0007669"/>
    <property type="project" value="TreeGrafter"/>
</dbReference>
<dbReference type="Gene3D" id="2.30.170.40">
    <property type="entry name" value="Ribosomal protein L28/L24"/>
    <property type="match status" value="1"/>
</dbReference>
<reference evidence="7" key="1">
    <citation type="journal article" date="2020" name="Stud. Mycol.">
        <title>101 Dothideomycetes genomes: a test case for predicting lifestyles and emergence of pathogens.</title>
        <authorList>
            <person name="Haridas S."/>
            <person name="Albert R."/>
            <person name="Binder M."/>
            <person name="Bloem J."/>
            <person name="Labutti K."/>
            <person name="Salamov A."/>
            <person name="Andreopoulos B."/>
            <person name="Baker S."/>
            <person name="Barry K."/>
            <person name="Bills G."/>
            <person name="Bluhm B."/>
            <person name="Cannon C."/>
            <person name="Castanera R."/>
            <person name="Culley D."/>
            <person name="Daum C."/>
            <person name="Ezra D."/>
            <person name="Gonzalez J."/>
            <person name="Henrissat B."/>
            <person name="Kuo A."/>
            <person name="Liang C."/>
            <person name="Lipzen A."/>
            <person name="Lutzoni F."/>
            <person name="Magnuson J."/>
            <person name="Mondo S."/>
            <person name="Nolan M."/>
            <person name="Ohm R."/>
            <person name="Pangilinan J."/>
            <person name="Park H.-J."/>
            <person name="Ramirez L."/>
            <person name="Alfaro M."/>
            <person name="Sun H."/>
            <person name="Tritt A."/>
            <person name="Yoshinaga Y."/>
            <person name="Zwiers L.-H."/>
            <person name="Turgeon B."/>
            <person name="Goodwin S."/>
            <person name="Spatafora J."/>
            <person name="Crous P."/>
            <person name="Grigoriev I."/>
        </authorList>
    </citation>
    <scope>NUCLEOTIDE SEQUENCE</scope>
    <source>
        <strain evidence="7">CBS 121167</strain>
    </source>
</reference>
<gene>
    <name evidence="7" type="ORF">K452DRAFT_287943</name>
</gene>
<dbReference type="Pfam" id="PF00830">
    <property type="entry name" value="Ribosomal_L28"/>
    <property type="match status" value="1"/>
</dbReference>
<evidence type="ECO:0000256" key="3">
    <source>
        <dbReference type="ARBA" id="ARBA00023274"/>
    </source>
</evidence>
<dbReference type="InterPro" id="IPR034704">
    <property type="entry name" value="Ribosomal_bL28/bL31-like_sf"/>
</dbReference>
<accession>A0A6A6BDC4</accession>
<dbReference type="NCBIfam" id="TIGR00009">
    <property type="entry name" value="L28"/>
    <property type="match status" value="1"/>
</dbReference>
<protein>
    <recommendedName>
        <fullName evidence="4">Large ribosomal subunit protein bL28c</fullName>
    </recommendedName>
    <alternativeName>
        <fullName evidence="5">Large ribosomal subunit protein bL28m</fullName>
    </alternativeName>
</protein>
<dbReference type="InterPro" id="IPR037147">
    <property type="entry name" value="Ribosomal_bL28_sf"/>
</dbReference>
<dbReference type="AlphaFoldDB" id="A0A6A6BDC4"/>
<evidence type="ECO:0000256" key="5">
    <source>
        <dbReference type="ARBA" id="ARBA00035269"/>
    </source>
</evidence>
<dbReference type="InterPro" id="IPR001383">
    <property type="entry name" value="Ribosomal_bL28_bact-type"/>
</dbReference>
<name>A0A6A6BDC4_9PEZI</name>
<dbReference type="RefSeq" id="XP_033396947.1">
    <property type="nucleotide sequence ID" value="XM_033540562.1"/>
</dbReference>
<dbReference type="PANTHER" id="PTHR13528">
    <property type="entry name" value="39S RIBOSOMAL PROTEIN L28, MITOCHONDRIAL"/>
    <property type="match status" value="1"/>
</dbReference>
<dbReference type="EMBL" id="ML995487">
    <property type="protein sequence ID" value="KAF2141234.1"/>
    <property type="molecule type" value="Genomic_DNA"/>
</dbReference>
<comment type="function">
    <text evidence="6">Component of the mitochondrial ribosome (mitoribosome), a dedicated translation machinery responsible for the synthesis of mitochondrial genome-encoded proteins, including at least some of the essential transmembrane subunits of the mitochondrial respiratory chain. The mitoribosomes are attached to the mitochondrial inner membrane and translation products are cotranslationally integrated into the membrane.</text>
</comment>
<dbReference type="SUPFAM" id="SSF143800">
    <property type="entry name" value="L28p-like"/>
    <property type="match status" value="1"/>
</dbReference>
<evidence type="ECO:0000256" key="1">
    <source>
        <dbReference type="ARBA" id="ARBA00008760"/>
    </source>
</evidence>
<dbReference type="GO" id="GO:0006412">
    <property type="term" value="P:translation"/>
    <property type="evidence" value="ECO:0007669"/>
    <property type="project" value="InterPro"/>
</dbReference>
<keyword evidence="8" id="KW-1185">Reference proteome</keyword>
<evidence type="ECO:0000256" key="6">
    <source>
        <dbReference type="ARBA" id="ARBA00037226"/>
    </source>
</evidence>
<keyword evidence="3" id="KW-0687">Ribonucleoprotein</keyword>
<proteinExistence type="inferred from homology"/>
<evidence type="ECO:0000313" key="7">
    <source>
        <dbReference type="EMBL" id="KAF2141234.1"/>
    </source>
</evidence>
<keyword evidence="2" id="KW-0689">Ribosomal protein</keyword>
<evidence type="ECO:0000256" key="2">
    <source>
        <dbReference type="ARBA" id="ARBA00022980"/>
    </source>
</evidence>
<dbReference type="InterPro" id="IPR026569">
    <property type="entry name" value="Ribosomal_bL28"/>
</dbReference>
<dbReference type="Proteomes" id="UP000799438">
    <property type="component" value="Unassembled WGS sequence"/>
</dbReference>
<comment type="similarity">
    <text evidence="1">Belongs to the bacterial ribosomal protein bL28 family.</text>
</comment>
<dbReference type="GeneID" id="54298058"/>
<dbReference type="GO" id="GO:0003735">
    <property type="term" value="F:structural constituent of ribosome"/>
    <property type="evidence" value="ECO:0007669"/>
    <property type="project" value="InterPro"/>
</dbReference>